<evidence type="ECO:0000256" key="6">
    <source>
        <dbReference type="ARBA" id="ARBA00023136"/>
    </source>
</evidence>
<sequence>MTTTTAPIPAAARRRGSAPSTRAAWGFLTPFLVGFAVFYLVPIGYVIYKSLYGVRRSSTFGPIQEVFVGLANYRSALGDGDFVRGIGRIALFGFVQVPVMLLIALVLALLLDSARIRFTRFFRLAFFVPYAVPGAIAAIMWGFLYAPSLSPFNQLTRPLGADPDLLSADVILWSIANLVTWTYAGYNMLIMYSALQAIPADLYEAARIDGASDLQIAWRIKVPIIAPAVVLTAVFSIIGTLQLFTEPQVMATVSTAISSSYTPTIAAYAQISAQNYGLGAAMSVIITVATVVLSVVFFRLTRKRVEG</sequence>
<dbReference type="CDD" id="cd06261">
    <property type="entry name" value="TM_PBP2"/>
    <property type="match status" value="1"/>
</dbReference>
<feature type="transmembrane region" description="Helical" evidence="7">
    <location>
        <begin position="224"/>
        <end position="244"/>
    </location>
</feature>
<evidence type="ECO:0000256" key="1">
    <source>
        <dbReference type="ARBA" id="ARBA00004651"/>
    </source>
</evidence>
<dbReference type="PROSITE" id="PS50928">
    <property type="entry name" value="ABC_TM1"/>
    <property type="match status" value="1"/>
</dbReference>
<dbReference type="Pfam" id="PF00528">
    <property type="entry name" value="BPD_transp_1"/>
    <property type="match status" value="1"/>
</dbReference>
<dbReference type="Proteomes" id="UP000549971">
    <property type="component" value="Unassembled WGS sequence"/>
</dbReference>
<feature type="domain" description="ABC transmembrane type-1" evidence="8">
    <location>
        <begin position="86"/>
        <end position="297"/>
    </location>
</feature>
<comment type="caution">
    <text evidence="9">The sequence shown here is derived from an EMBL/GenBank/DDBJ whole genome shotgun (WGS) entry which is preliminary data.</text>
</comment>
<dbReference type="InterPro" id="IPR051393">
    <property type="entry name" value="ABC_transporter_permease"/>
</dbReference>
<protein>
    <submittedName>
        <fullName evidence="9">Multiple sugar transport system permease protein</fullName>
    </submittedName>
</protein>
<comment type="similarity">
    <text evidence="7">Belongs to the binding-protein-dependent transport system permease family.</text>
</comment>
<dbReference type="PANTHER" id="PTHR30193">
    <property type="entry name" value="ABC TRANSPORTER PERMEASE PROTEIN"/>
    <property type="match status" value="1"/>
</dbReference>
<keyword evidence="9" id="KW-0762">Sugar transport</keyword>
<evidence type="ECO:0000256" key="7">
    <source>
        <dbReference type="RuleBase" id="RU363032"/>
    </source>
</evidence>
<comment type="subcellular location">
    <subcellularLocation>
        <location evidence="1 7">Cell membrane</location>
        <topology evidence="1 7">Multi-pass membrane protein</topology>
    </subcellularLocation>
</comment>
<dbReference type="InterPro" id="IPR035906">
    <property type="entry name" value="MetI-like_sf"/>
</dbReference>
<evidence type="ECO:0000313" key="9">
    <source>
        <dbReference type="EMBL" id="MBB5835747.1"/>
    </source>
</evidence>
<evidence type="ECO:0000259" key="8">
    <source>
        <dbReference type="PROSITE" id="PS50928"/>
    </source>
</evidence>
<feature type="transmembrane region" description="Helical" evidence="7">
    <location>
        <begin position="124"/>
        <end position="145"/>
    </location>
</feature>
<evidence type="ECO:0000256" key="3">
    <source>
        <dbReference type="ARBA" id="ARBA00022475"/>
    </source>
</evidence>
<evidence type="ECO:0000256" key="5">
    <source>
        <dbReference type="ARBA" id="ARBA00022989"/>
    </source>
</evidence>
<dbReference type="GO" id="GO:0005886">
    <property type="term" value="C:plasma membrane"/>
    <property type="evidence" value="ECO:0007669"/>
    <property type="project" value="UniProtKB-SubCell"/>
</dbReference>
<feature type="transmembrane region" description="Helical" evidence="7">
    <location>
        <begin position="89"/>
        <end position="112"/>
    </location>
</feature>
<name>A0A7W9J507_9ACTN</name>
<keyword evidence="6 7" id="KW-0472">Membrane</keyword>
<organism evidence="9 10">
    <name type="scientific">Kribbella italica</name>
    <dbReference type="NCBI Taxonomy" id="1540520"/>
    <lineage>
        <taxon>Bacteria</taxon>
        <taxon>Bacillati</taxon>
        <taxon>Actinomycetota</taxon>
        <taxon>Actinomycetes</taxon>
        <taxon>Propionibacteriales</taxon>
        <taxon>Kribbellaceae</taxon>
        <taxon>Kribbella</taxon>
    </lineage>
</organism>
<dbReference type="SUPFAM" id="SSF161098">
    <property type="entry name" value="MetI-like"/>
    <property type="match status" value="1"/>
</dbReference>
<keyword evidence="10" id="KW-1185">Reference proteome</keyword>
<keyword evidence="2 7" id="KW-0813">Transport</keyword>
<reference evidence="9 10" key="1">
    <citation type="submission" date="2020-08" db="EMBL/GenBank/DDBJ databases">
        <title>Sequencing the genomes of 1000 actinobacteria strains.</title>
        <authorList>
            <person name="Klenk H.-P."/>
        </authorList>
    </citation>
    <scope>NUCLEOTIDE SEQUENCE [LARGE SCALE GENOMIC DNA]</scope>
    <source>
        <strain evidence="9 10">DSM 28967</strain>
    </source>
</reference>
<keyword evidence="4 7" id="KW-0812">Transmembrane</keyword>
<dbReference type="AlphaFoldDB" id="A0A7W9J507"/>
<feature type="transmembrane region" description="Helical" evidence="7">
    <location>
        <begin position="165"/>
        <end position="186"/>
    </location>
</feature>
<feature type="transmembrane region" description="Helical" evidence="7">
    <location>
        <begin position="276"/>
        <end position="298"/>
    </location>
</feature>
<dbReference type="EMBL" id="JACHMY010000001">
    <property type="protein sequence ID" value="MBB5835747.1"/>
    <property type="molecule type" value="Genomic_DNA"/>
</dbReference>
<keyword evidence="3" id="KW-1003">Cell membrane</keyword>
<evidence type="ECO:0000256" key="4">
    <source>
        <dbReference type="ARBA" id="ARBA00022692"/>
    </source>
</evidence>
<keyword evidence="5 7" id="KW-1133">Transmembrane helix</keyword>
<gene>
    <name evidence="9" type="ORF">HDA39_002481</name>
</gene>
<dbReference type="Gene3D" id="1.10.3720.10">
    <property type="entry name" value="MetI-like"/>
    <property type="match status" value="1"/>
</dbReference>
<dbReference type="GO" id="GO:0055085">
    <property type="term" value="P:transmembrane transport"/>
    <property type="evidence" value="ECO:0007669"/>
    <property type="project" value="InterPro"/>
</dbReference>
<feature type="transmembrane region" description="Helical" evidence="7">
    <location>
        <begin position="23"/>
        <end position="48"/>
    </location>
</feature>
<dbReference type="InterPro" id="IPR000515">
    <property type="entry name" value="MetI-like"/>
</dbReference>
<proteinExistence type="inferred from homology"/>
<accession>A0A7W9J507</accession>
<evidence type="ECO:0000256" key="2">
    <source>
        <dbReference type="ARBA" id="ARBA00022448"/>
    </source>
</evidence>
<evidence type="ECO:0000313" key="10">
    <source>
        <dbReference type="Proteomes" id="UP000549971"/>
    </source>
</evidence>
<dbReference type="PANTHER" id="PTHR30193:SF41">
    <property type="entry name" value="DIACETYLCHITOBIOSE UPTAKE SYSTEM PERMEASE PROTEIN NGCF"/>
    <property type="match status" value="1"/>
</dbReference>
<dbReference type="RefSeq" id="WP_184795355.1">
    <property type="nucleotide sequence ID" value="NZ_JACHMY010000001.1"/>
</dbReference>